<evidence type="ECO:0000256" key="2">
    <source>
        <dbReference type="ARBA" id="ARBA00023315"/>
    </source>
</evidence>
<sequence>MMIDPAILSTMFPYHRILHFWAKASLFMNPIADYVLHSAGNISVDCKAKDCKKLFLSTFDVLSHRHAIIIFLEGTSYTKLHIVQVKNGTAWAALEYAKDTLYAARMARDLLWDNEKSINLDEFIIISQPLVDLFSTPDLVLNFYSDSTASTHILLTTPIYPPH</sequence>
<keyword evidence="1" id="KW-0808">Transferase</keyword>
<protein>
    <recommendedName>
        <fullName evidence="3">Phospholipid/glycerol acyltransferase domain-containing protein</fullName>
    </recommendedName>
</protein>
<dbReference type="PANTHER" id="PTHR10434">
    <property type="entry name" value="1-ACYL-SN-GLYCEROL-3-PHOSPHATE ACYLTRANSFERASE"/>
    <property type="match status" value="1"/>
</dbReference>
<evidence type="ECO:0000313" key="4">
    <source>
        <dbReference type="EMBL" id="KZT06577.1"/>
    </source>
</evidence>
<dbReference type="InterPro" id="IPR002123">
    <property type="entry name" value="Plipid/glycerol_acylTrfase"/>
</dbReference>
<dbReference type="SUPFAM" id="SSF69593">
    <property type="entry name" value="Glycerol-3-phosphate (1)-acyltransferase"/>
    <property type="match status" value="1"/>
</dbReference>
<reference evidence="4 5" key="1">
    <citation type="journal article" date="2016" name="Mol. Biol. Evol.">
        <title>Comparative Genomics of Early-Diverging Mushroom-Forming Fungi Provides Insights into the Origins of Lignocellulose Decay Capabilities.</title>
        <authorList>
            <person name="Nagy L.G."/>
            <person name="Riley R."/>
            <person name="Tritt A."/>
            <person name="Adam C."/>
            <person name="Daum C."/>
            <person name="Floudas D."/>
            <person name="Sun H."/>
            <person name="Yadav J.S."/>
            <person name="Pangilinan J."/>
            <person name="Larsson K.H."/>
            <person name="Matsuura K."/>
            <person name="Barry K."/>
            <person name="Labutti K."/>
            <person name="Kuo R."/>
            <person name="Ohm R.A."/>
            <person name="Bhattacharya S.S."/>
            <person name="Shirouzu T."/>
            <person name="Yoshinaga Y."/>
            <person name="Martin F.M."/>
            <person name="Grigoriev I.V."/>
            <person name="Hibbett D.S."/>
        </authorList>
    </citation>
    <scope>NUCLEOTIDE SEQUENCE [LARGE SCALE GENOMIC DNA]</scope>
    <source>
        <strain evidence="4 5">93-53</strain>
    </source>
</reference>
<organism evidence="4 5">
    <name type="scientific">Laetiporus sulphureus 93-53</name>
    <dbReference type="NCBI Taxonomy" id="1314785"/>
    <lineage>
        <taxon>Eukaryota</taxon>
        <taxon>Fungi</taxon>
        <taxon>Dikarya</taxon>
        <taxon>Basidiomycota</taxon>
        <taxon>Agaricomycotina</taxon>
        <taxon>Agaricomycetes</taxon>
        <taxon>Polyporales</taxon>
        <taxon>Laetiporus</taxon>
    </lineage>
</organism>
<evidence type="ECO:0000259" key="3">
    <source>
        <dbReference type="Pfam" id="PF01553"/>
    </source>
</evidence>
<dbReference type="EMBL" id="KV427624">
    <property type="protein sequence ID" value="KZT06577.1"/>
    <property type="molecule type" value="Genomic_DNA"/>
</dbReference>
<dbReference type="Pfam" id="PF01553">
    <property type="entry name" value="Acyltransferase"/>
    <property type="match status" value="1"/>
</dbReference>
<dbReference type="PANTHER" id="PTHR10434:SF11">
    <property type="entry name" value="1-ACYL-SN-GLYCEROL-3-PHOSPHATE ACYLTRANSFERASE"/>
    <property type="match status" value="1"/>
</dbReference>
<evidence type="ECO:0000256" key="1">
    <source>
        <dbReference type="ARBA" id="ARBA00022679"/>
    </source>
</evidence>
<accession>A0A165EA84</accession>
<keyword evidence="2" id="KW-0012">Acyltransferase</keyword>
<evidence type="ECO:0000313" key="5">
    <source>
        <dbReference type="Proteomes" id="UP000076871"/>
    </source>
</evidence>
<dbReference type="InParanoid" id="A0A165EA84"/>
<dbReference type="OrthoDB" id="1044435at2759"/>
<dbReference type="GO" id="GO:0005783">
    <property type="term" value="C:endoplasmic reticulum"/>
    <property type="evidence" value="ECO:0007669"/>
    <property type="project" value="TreeGrafter"/>
</dbReference>
<dbReference type="GO" id="GO:0003841">
    <property type="term" value="F:1-acylglycerol-3-phosphate O-acyltransferase activity"/>
    <property type="evidence" value="ECO:0007669"/>
    <property type="project" value="TreeGrafter"/>
</dbReference>
<keyword evidence="5" id="KW-1185">Reference proteome</keyword>
<proteinExistence type="predicted"/>
<dbReference type="Proteomes" id="UP000076871">
    <property type="component" value="Unassembled WGS sequence"/>
</dbReference>
<dbReference type="GO" id="GO:0006654">
    <property type="term" value="P:phosphatidic acid biosynthetic process"/>
    <property type="evidence" value="ECO:0007669"/>
    <property type="project" value="TreeGrafter"/>
</dbReference>
<name>A0A165EA84_9APHY</name>
<feature type="domain" description="Phospholipid/glycerol acyltransferase" evidence="3">
    <location>
        <begin position="2"/>
        <end position="95"/>
    </location>
</feature>
<dbReference type="AlphaFoldDB" id="A0A165EA84"/>
<dbReference type="GeneID" id="63829621"/>
<dbReference type="STRING" id="1314785.A0A165EA84"/>
<dbReference type="RefSeq" id="XP_040764317.1">
    <property type="nucleotide sequence ID" value="XM_040912593.1"/>
</dbReference>
<gene>
    <name evidence="4" type="ORF">LAESUDRAFT_759395</name>
</gene>